<dbReference type="PANTHER" id="PTHR44520:SF2">
    <property type="entry name" value="RESPONSE REGULATOR RCP1"/>
    <property type="match status" value="1"/>
</dbReference>
<dbReference type="Pfam" id="PF00072">
    <property type="entry name" value="Response_reg"/>
    <property type="match status" value="1"/>
</dbReference>
<protein>
    <submittedName>
        <fullName evidence="3">Response regulator</fullName>
    </submittedName>
</protein>
<name>A0ABS3Z130_9BACT</name>
<sequence>MGKLKHILLIDDDEDEAYFFKMALGELGHPVQFTYYQEGDTTLLRLQENSIPAPDLLFLDWNMPRLTGSRFLEAIMKIPRYATIPIIVYTTSQAPEEKDLARKLGASYFLTKPSSIIELCKLLRDIFAREWSYSR</sequence>
<dbReference type="SUPFAM" id="SSF52172">
    <property type="entry name" value="CheY-like"/>
    <property type="match status" value="1"/>
</dbReference>
<accession>A0ABS3Z130</accession>
<evidence type="ECO:0000313" key="3">
    <source>
        <dbReference type="EMBL" id="MBO9203096.1"/>
    </source>
</evidence>
<dbReference type="Proteomes" id="UP000677244">
    <property type="component" value="Unassembled WGS sequence"/>
</dbReference>
<evidence type="ECO:0000259" key="2">
    <source>
        <dbReference type="PROSITE" id="PS50110"/>
    </source>
</evidence>
<dbReference type="Gene3D" id="3.40.50.2300">
    <property type="match status" value="1"/>
</dbReference>
<proteinExistence type="predicted"/>
<feature type="modified residue" description="4-aspartylphosphate" evidence="1">
    <location>
        <position position="60"/>
    </location>
</feature>
<evidence type="ECO:0000313" key="4">
    <source>
        <dbReference type="Proteomes" id="UP000677244"/>
    </source>
</evidence>
<dbReference type="EMBL" id="JAGHKO010000005">
    <property type="protein sequence ID" value="MBO9203096.1"/>
    <property type="molecule type" value="Genomic_DNA"/>
</dbReference>
<reference evidence="3 4" key="1">
    <citation type="submission" date="2021-03" db="EMBL/GenBank/DDBJ databases">
        <title>Assistant Professor.</title>
        <authorList>
            <person name="Huq M.A."/>
        </authorList>
    </citation>
    <scope>NUCLEOTIDE SEQUENCE [LARGE SCALE GENOMIC DNA]</scope>
    <source>
        <strain evidence="3 4">MAH-29</strain>
    </source>
</reference>
<dbReference type="RefSeq" id="WP_209141149.1">
    <property type="nucleotide sequence ID" value="NZ_JAGHKO010000005.1"/>
</dbReference>
<organism evidence="3 4">
    <name type="scientific">Niastella soli</name>
    <dbReference type="NCBI Taxonomy" id="2821487"/>
    <lineage>
        <taxon>Bacteria</taxon>
        <taxon>Pseudomonadati</taxon>
        <taxon>Bacteroidota</taxon>
        <taxon>Chitinophagia</taxon>
        <taxon>Chitinophagales</taxon>
        <taxon>Chitinophagaceae</taxon>
        <taxon>Niastella</taxon>
    </lineage>
</organism>
<dbReference type="PANTHER" id="PTHR44520">
    <property type="entry name" value="RESPONSE REGULATOR RCP1-RELATED"/>
    <property type="match status" value="1"/>
</dbReference>
<dbReference type="InterPro" id="IPR052893">
    <property type="entry name" value="TCS_response_regulator"/>
</dbReference>
<evidence type="ECO:0000256" key="1">
    <source>
        <dbReference type="PROSITE-ProRule" id="PRU00169"/>
    </source>
</evidence>
<feature type="domain" description="Response regulatory" evidence="2">
    <location>
        <begin position="6"/>
        <end position="127"/>
    </location>
</feature>
<dbReference type="InterPro" id="IPR001789">
    <property type="entry name" value="Sig_transdc_resp-reg_receiver"/>
</dbReference>
<keyword evidence="1" id="KW-0597">Phosphoprotein</keyword>
<dbReference type="PROSITE" id="PS50110">
    <property type="entry name" value="RESPONSE_REGULATORY"/>
    <property type="match status" value="1"/>
</dbReference>
<dbReference type="InterPro" id="IPR011006">
    <property type="entry name" value="CheY-like_superfamily"/>
</dbReference>
<comment type="caution">
    <text evidence="3">The sequence shown here is derived from an EMBL/GenBank/DDBJ whole genome shotgun (WGS) entry which is preliminary data.</text>
</comment>
<dbReference type="SMART" id="SM00448">
    <property type="entry name" value="REC"/>
    <property type="match status" value="1"/>
</dbReference>
<keyword evidence="4" id="KW-1185">Reference proteome</keyword>
<gene>
    <name evidence="3" type="ORF">J7I42_22590</name>
</gene>